<dbReference type="Pfam" id="PF09517">
    <property type="entry name" value="RE_Eco29kI"/>
    <property type="match status" value="1"/>
</dbReference>
<evidence type="ECO:0000313" key="1">
    <source>
        <dbReference type="EMBL" id="OUP70200.1"/>
    </source>
</evidence>
<sequence length="207" mass="23309">MPEENILAPAPFNPLDKRHLGESVASAMLKSPIHPLPPEKFKGAGIYAIYYTGDFEAYQNLAEVNRDNMFSRPIYVGKAVPPGARKGGFGLGGDPGTALYKRLNEHFESVKAAENLNESDFFCRYLVVDDIWIPLAESLLIEKFQPVWNRVLDGFGNHDPGSGRYAQQKSPWDELHPGREWANRLRPCANTQDILIERVRTFLHTSV</sequence>
<organism evidence="1 2">
    <name type="scientific">Anaerotruncus colihominis</name>
    <dbReference type="NCBI Taxonomy" id="169435"/>
    <lineage>
        <taxon>Bacteria</taxon>
        <taxon>Bacillati</taxon>
        <taxon>Bacillota</taxon>
        <taxon>Clostridia</taxon>
        <taxon>Eubacteriales</taxon>
        <taxon>Oscillospiraceae</taxon>
        <taxon>Anaerotruncus</taxon>
    </lineage>
</organism>
<protein>
    <submittedName>
        <fullName evidence="1">Restriction endonuclease</fullName>
    </submittedName>
</protein>
<dbReference type="CDD" id="cd10453">
    <property type="entry name" value="GIY-YIG_RE_Cfr42I"/>
    <property type="match status" value="1"/>
</dbReference>
<reference evidence="2" key="1">
    <citation type="submission" date="2017-04" db="EMBL/GenBank/DDBJ databases">
        <title>Function of individual gut microbiota members based on whole genome sequencing of pure cultures obtained from chicken caecum.</title>
        <authorList>
            <person name="Medvecky M."/>
            <person name="Cejkova D."/>
            <person name="Polansky O."/>
            <person name="Karasova D."/>
            <person name="Kubasova T."/>
            <person name="Cizek A."/>
            <person name="Rychlik I."/>
        </authorList>
    </citation>
    <scope>NUCLEOTIDE SEQUENCE [LARGE SCALE GENOMIC DNA]</scope>
    <source>
        <strain evidence="2">An175</strain>
    </source>
</reference>
<gene>
    <name evidence="1" type="ORF">B5F11_06070</name>
</gene>
<keyword evidence="1" id="KW-0255">Endonuclease</keyword>
<dbReference type="AlphaFoldDB" id="A0A1Y4N1G7"/>
<dbReference type="GO" id="GO:0004519">
    <property type="term" value="F:endonuclease activity"/>
    <property type="evidence" value="ECO:0007669"/>
    <property type="project" value="UniProtKB-KW"/>
</dbReference>
<name>A0A1Y4N1G7_9FIRM</name>
<dbReference type="RefSeq" id="WP_087300281.1">
    <property type="nucleotide sequence ID" value="NZ_CAMMGH010000001.1"/>
</dbReference>
<proteinExistence type="predicted"/>
<accession>A0A1Y4N1G7</accession>
<dbReference type="InterPro" id="IPR018575">
    <property type="entry name" value="Restrct_endonuc_II_Eco29kI"/>
</dbReference>
<comment type="caution">
    <text evidence="1">The sequence shown here is derived from an EMBL/GenBank/DDBJ whole genome shotgun (WGS) entry which is preliminary data.</text>
</comment>
<keyword evidence="1" id="KW-0378">Hydrolase</keyword>
<keyword evidence="1" id="KW-0540">Nuclease</keyword>
<evidence type="ECO:0000313" key="2">
    <source>
        <dbReference type="Proteomes" id="UP000196386"/>
    </source>
</evidence>
<dbReference type="Proteomes" id="UP000196386">
    <property type="component" value="Unassembled WGS sequence"/>
</dbReference>
<dbReference type="EMBL" id="NFKP01000005">
    <property type="protein sequence ID" value="OUP70200.1"/>
    <property type="molecule type" value="Genomic_DNA"/>
</dbReference>